<protein>
    <submittedName>
        <fullName evidence="3">Uncharacterized protein</fullName>
    </submittedName>
</protein>
<keyword evidence="2" id="KW-0732">Signal</keyword>
<gene>
    <name evidence="3" type="ORF">FB561_2722</name>
</gene>
<evidence type="ECO:0000256" key="2">
    <source>
        <dbReference type="SAM" id="SignalP"/>
    </source>
</evidence>
<proteinExistence type="predicted"/>
<dbReference type="EMBL" id="VIVK01000001">
    <property type="protein sequence ID" value="TWD81606.1"/>
    <property type="molecule type" value="Genomic_DNA"/>
</dbReference>
<feature type="chain" id="PRO_5039004688" evidence="2">
    <location>
        <begin position="24"/>
        <end position="336"/>
    </location>
</feature>
<comment type="caution">
    <text evidence="3">The sequence shown here is derived from an EMBL/GenBank/DDBJ whole genome shotgun (WGS) entry which is preliminary data.</text>
</comment>
<organism evidence="3 4">
    <name type="scientific">Kribbella amoyensis</name>
    <dbReference type="NCBI Taxonomy" id="996641"/>
    <lineage>
        <taxon>Bacteria</taxon>
        <taxon>Bacillati</taxon>
        <taxon>Actinomycetota</taxon>
        <taxon>Actinomycetes</taxon>
        <taxon>Propionibacteriales</taxon>
        <taxon>Kribbellaceae</taxon>
        <taxon>Kribbella</taxon>
    </lineage>
</organism>
<evidence type="ECO:0000313" key="3">
    <source>
        <dbReference type="EMBL" id="TWD81606.1"/>
    </source>
</evidence>
<dbReference type="AlphaFoldDB" id="A0A561BRW9"/>
<accession>A0A561BRW9</accession>
<reference evidence="3 4" key="1">
    <citation type="submission" date="2019-06" db="EMBL/GenBank/DDBJ databases">
        <title>Sequencing the genomes of 1000 actinobacteria strains.</title>
        <authorList>
            <person name="Klenk H.-P."/>
        </authorList>
    </citation>
    <scope>NUCLEOTIDE SEQUENCE [LARGE SCALE GENOMIC DNA]</scope>
    <source>
        <strain evidence="3 4">DSM 24683</strain>
    </source>
</reference>
<feature type="signal peptide" evidence="2">
    <location>
        <begin position="1"/>
        <end position="23"/>
    </location>
</feature>
<dbReference type="Proteomes" id="UP000318380">
    <property type="component" value="Unassembled WGS sequence"/>
</dbReference>
<feature type="region of interest" description="Disordered" evidence="1">
    <location>
        <begin position="30"/>
        <end position="50"/>
    </location>
</feature>
<feature type="compositionally biased region" description="Low complexity" evidence="1">
    <location>
        <begin position="40"/>
        <end position="50"/>
    </location>
</feature>
<sequence length="336" mass="35168">MPRSRSVVTVLAVVAAVASIGFAGHSITAGPSPATPGEPSPAAGSEGPAAAPPGWRWEVYENVQVQVPAAWTWDLFAGLAKCTLRPEPEPVVRRPGGALIGDPGGACRAERPIPIDRQPSLEFDGGWLPGRSQYPAGWVRETRLVGELPVTVFARDAALRERILSSAGVVGAVDGNGCEPVSALAVDKVVRPPSQGGLKSVGTVESVSLCEYSTSVRPDDPWPLTASSLLRGQAAAKLVRDLVAAPPGTGPTLTDQRVCGPDPGFPVIVLRVRGSAHNQDVLYRYSGCRTNGTDDGSVQRQLTSATARQIFLGAHQLYGKSNVLYQLLIGTPPPVV</sequence>
<evidence type="ECO:0000313" key="4">
    <source>
        <dbReference type="Proteomes" id="UP000318380"/>
    </source>
</evidence>
<keyword evidence="4" id="KW-1185">Reference proteome</keyword>
<name>A0A561BRW9_9ACTN</name>
<evidence type="ECO:0000256" key="1">
    <source>
        <dbReference type="SAM" id="MobiDB-lite"/>
    </source>
</evidence>